<evidence type="ECO:0000313" key="9">
    <source>
        <dbReference type="Proteomes" id="UP000199820"/>
    </source>
</evidence>
<dbReference type="InterPro" id="IPR035965">
    <property type="entry name" value="PAS-like_dom_sf"/>
</dbReference>
<feature type="domain" description="4Fe-4S ferredoxin-type" evidence="6">
    <location>
        <begin position="31"/>
        <end position="60"/>
    </location>
</feature>
<evidence type="ECO:0000256" key="2">
    <source>
        <dbReference type="ARBA" id="ARBA00022723"/>
    </source>
</evidence>
<dbReference type="Gene3D" id="3.40.950.10">
    <property type="entry name" value="Fe-only Hydrogenase (Larger Subunit), Chain L, domain 3"/>
    <property type="match status" value="1"/>
</dbReference>
<dbReference type="SUPFAM" id="SSF54862">
    <property type="entry name" value="4Fe-4S ferredoxins"/>
    <property type="match status" value="1"/>
</dbReference>
<dbReference type="SUPFAM" id="SSF53920">
    <property type="entry name" value="Fe-only hydrogenase"/>
    <property type="match status" value="1"/>
</dbReference>
<proteinExistence type="predicted"/>
<dbReference type="eggNOG" id="COG2221">
    <property type="taxonomic scope" value="Bacteria"/>
</dbReference>
<dbReference type="InterPro" id="IPR000014">
    <property type="entry name" value="PAS"/>
</dbReference>
<dbReference type="InterPro" id="IPR050340">
    <property type="entry name" value="Cytosolic_Fe-S_CAF"/>
</dbReference>
<feature type="domain" description="4Fe-4S" evidence="7">
    <location>
        <begin position="356"/>
        <end position="417"/>
    </location>
</feature>
<dbReference type="PROSITE" id="PS50112">
    <property type="entry name" value="PAS"/>
    <property type="match status" value="1"/>
</dbReference>
<dbReference type="Pfam" id="PF02906">
    <property type="entry name" value="Fe_hyd_lg_C"/>
    <property type="match status" value="1"/>
</dbReference>
<evidence type="ECO:0000256" key="4">
    <source>
        <dbReference type="ARBA" id="ARBA00023014"/>
    </source>
</evidence>
<evidence type="ECO:0000259" key="7">
    <source>
        <dbReference type="PROSITE" id="PS51656"/>
    </source>
</evidence>
<gene>
    <name evidence="8" type="ORF">SAMN04487771_101115</name>
</gene>
<dbReference type="AlphaFoldDB" id="A0A1I0D9T4"/>
<dbReference type="GO" id="GO:0051539">
    <property type="term" value="F:4 iron, 4 sulfur cluster binding"/>
    <property type="evidence" value="ECO:0007669"/>
    <property type="project" value="UniProtKB-KW"/>
</dbReference>
<dbReference type="Gene3D" id="1.10.15.40">
    <property type="entry name" value="Electron transport complex subunit B, putative Fe-S cluster"/>
    <property type="match status" value="1"/>
</dbReference>
<dbReference type="InterPro" id="IPR007202">
    <property type="entry name" value="4Fe-4S_dom"/>
</dbReference>
<dbReference type="CDD" id="cd00130">
    <property type="entry name" value="PAS"/>
    <property type="match status" value="1"/>
</dbReference>
<keyword evidence="9" id="KW-1185">Reference proteome</keyword>
<keyword evidence="1" id="KW-0004">4Fe-4S</keyword>
<accession>A0A1I0D9T4</accession>
<evidence type="ECO:0000259" key="5">
    <source>
        <dbReference type="PROSITE" id="PS50112"/>
    </source>
</evidence>
<dbReference type="InterPro" id="IPR009016">
    <property type="entry name" value="Fe_hydrogenase"/>
</dbReference>
<evidence type="ECO:0000256" key="3">
    <source>
        <dbReference type="ARBA" id="ARBA00023004"/>
    </source>
</evidence>
<evidence type="ECO:0000259" key="6">
    <source>
        <dbReference type="PROSITE" id="PS51379"/>
    </source>
</evidence>
<dbReference type="OrthoDB" id="9798098at2"/>
<keyword evidence="4" id="KW-0411">Iron-sulfur</keyword>
<feature type="domain" description="4Fe-4S ferredoxin-type" evidence="6">
    <location>
        <begin position="2"/>
        <end position="30"/>
    </location>
</feature>
<evidence type="ECO:0000256" key="1">
    <source>
        <dbReference type="ARBA" id="ARBA00022485"/>
    </source>
</evidence>
<dbReference type="PROSITE" id="PS51379">
    <property type="entry name" value="4FE4S_FER_2"/>
    <property type="match status" value="2"/>
</dbReference>
<dbReference type="eggNOG" id="COG4624">
    <property type="taxonomic scope" value="Bacteria"/>
</dbReference>
<feature type="domain" description="PAS" evidence="5">
    <location>
        <begin position="408"/>
        <end position="450"/>
    </location>
</feature>
<dbReference type="GO" id="GO:0046872">
    <property type="term" value="F:metal ion binding"/>
    <property type="evidence" value="ECO:0007669"/>
    <property type="project" value="UniProtKB-KW"/>
</dbReference>
<dbReference type="GO" id="GO:0006355">
    <property type="term" value="P:regulation of DNA-templated transcription"/>
    <property type="evidence" value="ECO:0007669"/>
    <property type="project" value="InterPro"/>
</dbReference>
<dbReference type="Gene3D" id="3.30.70.20">
    <property type="match status" value="1"/>
</dbReference>
<reference evidence="8 9" key="1">
    <citation type="submission" date="2016-10" db="EMBL/GenBank/DDBJ databases">
        <authorList>
            <person name="de Groot N.N."/>
        </authorList>
    </citation>
    <scope>NUCLEOTIDE SEQUENCE [LARGE SCALE GENOMIC DNA]</scope>
    <source>
        <strain evidence="8 9">KH1P1</strain>
    </source>
</reference>
<name>A0A1I0D9T4_9FIRM</name>
<dbReference type="PANTHER" id="PTHR11615">
    <property type="entry name" value="NITRATE, FORMATE, IRON DEHYDROGENASE"/>
    <property type="match status" value="1"/>
</dbReference>
<dbReference type="RefSeq" id="WP_074649056.1">
    <property type="nucleotide sequence ID" value="NZ_FOIL01000011.1"/>
</dbReference>
<dbReference type="STRING" id="1526.SAMN02910262_02616"/>
<dbReference type="PROSITE" id="PS00198">
    <property type="entry name" value="4FE4S_FER_1"/>
    <property type="match status" value="1"/>
</dbReference>
<dbReference type="InterPro" id="IPR017900">
    <property type="entry name" value="4Fe4S_Fe_S_CS"/>
</dbReference>
<dbReference type="Pfam" id="PF04060">
    <property type="entry name" value="FeS"/>
    <property type="match status" value="1"/>
</dbReference>
<dbReference type="SUPFAM" id="SSF55785">
    <property type="entry name" value="PYP-like sensor domain (PAS domain)"/>
    <property type="match status" value="1"/>
</dbReference>
<dbReference type="InterPro" id="IPR013767">
    <property type="entry name" value="PAS_fold"/>
</dbReference>
<dbReference type="Gene3D" id="3.30.450.20">
    <property type="entry name" value="PAS domain"/>
    <property type="match status" value="1"/>
</dbReference>
<dbReference type="Proteomes" id="UP000199820">
    <property type="component" value="Unassembled WGS sequence"/>
</dbReference>
<keyword evidence="3" id="KW-0408">Iron</keyword>
<protein>
    <submittedName>
        <fullName evidence="8">Iron only hydrogenase large subunit, C-terminal domain</fullName>
    </submittedName>
</protein>
<dbReference type="InterPro" id="IPR017896">
    <property type="entry name" value="4Fe4S_Fe-S-bd"/>
</dbReference>
<dbReference type="Pfam" id="PF00989">
    <property type="entry name" value="PAS"/>
    <property type="match status" value="1"/>
</dbReference>
<evidence type="ECO:0000313" key="8">
    <source>
        <dbReference type="EMBL" id="SET29010.1"/>
    </source>
</evidence>
<dbReference type="SMART" id="SM00091">
    <property type="entry name" value="PAS"/>
    <property type="match status" value="1"/>
</dbReference>
<dbReference type="PROSITE" id="PS51656">
    <property type="entry name" value="4FE4S"/>
    <property type="match status" value="1"/>
</dbReference>
<dbReference type="EMBL" id="FOIL01000011">
    <property type="protein sequence ID" value="SET29010.1"/>
    <property type="molecule type" value="Genomic_DNA"/>
</dbReference>
<sequence>MAIIDFNAAECRHCYRCVRSCRVNSIAFRDGHAFVLPNSCILCGECLVHCPQSAKKMASDLEKVKELIRDGRKVVLSLAPSAIGVFGVGNYRRVKTALRKLGFSEIRSTAEGAALDTIEYVRLLREGSMKNIISTACPSVINLIEVHYPDLIPQLAPVKIPSGMHVHMLRDEFGPDAVIAFMGSCLAEKDRSRTTRPDCVLSFEDFRRWMEEEKICLEDCEPDEGSDEYLGANLRYSLSGGLLRAVRAEEEARGITDHYRKLYASSVEDCKEICEAIQSGAVNNCFIEMNTCHGGCINGPEASRRTTGFKLKLELEEALPKYPADRGWLSEKMAKYQAVRGFTDRSVKEKMPTEEQIREILSATGKMHPDQDLNCGACGYSTCRAKAIAVFQGKAELEMCIPYLHKRASSLAHMIMETTPNAILILDENLRILDCSAAVQSFFGLPAEKMYQHVLSEFMATGDVQEVFDSHISVQGKRVMYPERNLITFQNIAYVPESDYVILTIIDVTAEEQQMEKEYQKRKETVDLAHNVIYKQMRVAQQIAGLLGETTAETQTTLTKLCSLFETEHESEVR</sequence>
<keyword evidence="2" id="KW-0479">Metal-binding</keyword>
<organism evidence="8 9">
    <name type="scientific">[Clostridium] aminophilum</name>
    <dbReference type="NCBI Taxonomy" id="1526"/>
    <lineage>
        <taxon>Bacteria</taxon>
        <taxon>Bacillati</taxon>
        <taxon>Bacillota</taxon>
        <taxon>Clostridia</taxon>
        <taxon>Lachnospirales</taxon>
        <taxon>Lachnospiraceae</taxon>
    </lineage>
</organism>
<dbReference type="InterPro" id="IPR004108">
    <property type="entry name" value="Fe_hydrogenase_lsu_C"/>
</dbReference>